<organism evidence="8 9">
    <name type="scientific">Kribbella pittospori</name>
    <dbReference type="NCBI Taxonomy" id="722689"/>
    <lineage>
        <taxon>Bacteria</taxon>
        <taxon>Bacillati</taxon>
        <taxon>Actinomycetota</taxon>
        <taxon>Actinomycetes</taxon>
        <taxon>Propionibacteriales</taxon>
        <taxon>Kribbellaceae</taxon>
        <taxon>Kribbella</taxon>
    </lineage>
</organism>
<feature type="transmembrane region" description="Helical" evidence="7">
    <location>
        <begin position="191"/>
        <end position="218"/>
    </location>
</feature>
<reference evidence="8 9" key="1">
    <citation type="submission" date="2019-02" db="EMBL/GenBank/DDBJ databases">
        <title>Kribbella capetownensis sp. nov. and Kribbella speibonae sp. nov., isolated from soil.</title>
        <authorList>
            <person name="Curtis S.M."/>
            <person name="Norton I."/>
            <person name="Everest G.J."/>
            <person name="Meyers P.R."/>
        </authorList>
    </citation>
    <scope>NUCLEOTIDE SEQUENCE [LARGE SCALE GENOMIC DNA]</scope>
    <source>
        <strain evidence="8 9">NRRL B-24813</strain>
    </source>
</reference>
<feature type="transmembrane region" description="Helical" evidence="7">
    <location>
        <begin position="252"/>
        <end position="275"/>
    </location>
</feature>
<evidence type="ECO:0000256" key="6">
    <source>
        <dbReference type="SAM" id="MobiDB-lite"/>
    </source>
</evidence>
<comment type="similarity">
    <text evidence="2">Belongs to the TerC family.</text>
</comment>
<comment type="subcellular location">
    <subcellularLocation>
        <location evidence="1">Membrane</location>
        <topology evidence="1">Multi-pass membrane protein</topology>
    </subcellularLocation>
</comment>
<protein>
    <submittedName>
        <fullName evidence="8">TerC family protein</fullName>
    </submittedName>
</protein>
<evidence type="ECO:0000256" key="7">
    <source>
        <dbReference type="SAM" id="Phobius"/>
    </source>
</evidence>
<evidence type="ECO:0000256" key="5">
    <source>
        <dbReference type="ARBA" id="ARBA00023136"/>
    </source>
</evidence>
<dbReference type="EMBL" id="SJKB01000001">
    <property type="protein sequence ID" value="TCC66316.1"/>
    <property type="molecule type" value="Genomic_DNA"/>
</dbReference>
<feature type="compositionally biased region" description="Polar residues" evidence="6">
    <location>
        <begin position="342"/>
        <end position="360"/>
    </location>
</feature>
<dbReference type="Proteomes" id="UP000291144">
    <property type="component" value="Unassembled WGS sequence"/>
</dbReference>
<feature type="transmembrane region" description="Helical" evidence="7">
    <location>
        <begin position="6"/>
        <end position="27"/>
    </location>
</feature>
<comment type="caution">
    <text evidence="8">The sequence shown here is derived from an EMBL/GenBank/DDBJ whole genome shotgun (WGS) entry which is preliminary data.</text>
</comment>
<evidence type="ECO:0000256" key="1">
    <source>
        <dbReference type="ARBA" id="ARBA00004141"/>
    </source>
</evidence>
<feature type="transmembrane region" description="Helical" evidence="7">
    <location>
        <begin position="102"/>
        <end position="125"/>
    </location>
</feature>
<dbReference type="PANTHER" id="PTHR30238">
    <property type="entry name" value="MEMBRANE BOUND PREDICTED REDOX MODULATOR"/>
    <property type="match status" value="1"/>
</dbReference>
<keyword evidence="9" id="KW-1185">Reference proteome</keyword>
<dbReference type="InterPro" id="IPR022369">
    <property type="entry name" value="Integral_membrane_TerC_rswitch"/>
</dbReference>
<keyword evidence="5 7" id="KW-0472">Membrane</keyword>
<dbReference type="GO" id="GO:0016020">
    <property type="term" value="C:membrane"/>
    <property type="evidence" value="ECO:0007669"/>
    <property type="project" value="UniProtKB-SubCell"/>
</dbReference>
<feature type="region of interest" description="Disordered" evidence="6">
    <location>
        <begin position="320"/>
        <end position="387"/>
    </location>
</feature>
<keyword evidence="3 7" id="KW-0812">Transmembrane</keyword>
<proteinExistence type="inferred from homology"/>
<evidence type="ECO:0000256" key="4">
    <source>
        <dbReference type="ARBA" id="ARBA00022989"/>
    </source>
</evidence>
<evidence type="ECO:0000256" key="3">
    <source>
        <dbReference type="ARBA" id="ARBA00022692"/>
    </source>
</evidence>
<evidence type="ECO:0000256" key="2">
    <source>
        <dbReference type="ARBA" id="ARBA00007511"/>
    </source>
</evidence>
<dbReference type="InterPro" id="IPR005496">
    <property type="entry name" value="Integral_membrane_TerC"/>
</dbReference>
<dbReference type="RefSeq" id="WP_131352004.1">
    <property type="nucleotide sequence ID" value="NZ_SJKB01000001.1"/>
</dbReference>
<keyword evidence="4 7" id="KW-1133">Transmembrane helix</keyword>
<feature type="compositionally biased region" description="Basic and acidic residues" evidence="6">
    <location>
        <begin position="363"/>
        <end position="387"/>
    </location>
</feature>
<evidence type="ECO:0000313" key="8">
    <source>
        <dbReference type="EMBL" id="TCC66316.1"/>
    </source>
</evidence>
<feature type="transmembrane region" description="Helical" evidence="7">
    <location>
        <begin position="224"/>
        <end position="245"/>
    </location>
</feature>
<feature type="transmembrane region" description="Helical" evidence="7">
    <location>
        <begin position="39"/>
        <end position="59"/>
    </location>
</feature>
<sequence>MHVADYVWYITVGVLLALLAFDVFIIGRRPHEPSTRESATAIAFYVGLAVVFGLGVWLFSGGQYAGEFFAGWLTEYSLSVDNLFIFLIIMSRFGVPRKYQQTALLIGIILALVFRGVFIAVGAAAINQFSWIFYIFGAFLVYTAIHLAKQGENDDDDFKENAVIRFAKKRLNATDEYNGVKLTIVKNGKRLVTPMAIVIIALGTTDLLFALDSIPAIYGLTQEPFLVFTANVFALMGLRQLYFLLGDLLKRLVYLSIGLSVVLAFIGVKLVLHAMHVNELPFINGGHHIEWAPEIPIWFSLGFIIITLGITTVASLRKSRITKPADPTDPPAEGGELDESTPVDSPNGTTSPVDSPNGTTAELDPKTQAELDSIREPEPHESDAKKS</sequence>
<dbReference type="AlphaFoldDB" id="A0A4R0L360"/>
<feature type="transmembrane region" description="Helical" evidence="7">
    <location>
        <begin position="131"/>
        <end position="148"/>
    </location>
</feature>
<dbReference type="PANTHER" id="PTHR30238:SF0">
    <property type="entry name" value="THYLAKOID MEMBRANE PROTEIN TERC, CHLOROPLASTIC"/>
    <property type="match status" value="1"/>
</dbReference>
<dbReference type="OrthoDB" id="5242957at2"/>
<accession>A0A4R0L360</accession>
<feature type="transmembrane region" description="Helical" evidence="7">
    <location>
        <begin position="295"/>
        <end position="316"/>
    </location>
</feature>
<dbReference type="Pfam" id="PF03741">
    <property type="entry name" value="TerC"/>
    <property type="match status" value="1"/>
</dbReference>
<dbReference type="NCBIfam" id="TIGR03718">
    <property type="entry name" value="R_switched_Alx"/>
    <property type="match status" value="1"/>
</dbReference>
<evidence type="ECO:0000313" key="9">
    <source>
        <dbReference type="Proteomes" id="UP000291144"/>
    </source>
</evidence>
<feature type="transmembrane region" description="Helical" evidence="7">
    <location>
        <begin position="71"/>
        <end position="90"/>
    </location>
</feature>
<name>A0A4R0L360_9ACTN</name>
<gene>
    <name evidence="8" type="ORF">E0H73_05360</name>
</gene>